<keyword evidence="2" id="KW-1185">Reference proteome</keyword>
<dbReference type="Proteomes" id="UP000198771">
    <property type="component" value="Unassembled WGS sequence"/>
</dbReference>
<accession>A0A1G6ATC0</accession>
<evidence type="ECO:0000313" key="1">
    <source>
        <dbReference type="EMBL" id="SDB11453.1"/>
    </source>
</evidence>
<dbReference type="RefSeq" id="WP_092116991.1">
    <property type="nucleotide sequence ID" value="NZ_FMXO01000003.1"/>
</dbReference>
<dbReference type="OrthoDB" id="5918901at2"/>
<protein>
    <submittedName>
        <fullName evidence="1">Uncharacterized protein</fullName>
    </submittedName>
</protein>
<name>A0A1G6ATC0_9BACT</name>
<dbReference type="AlphaFoldDB" id="A0A1G6ATC0"/>
<gene>
    <name evidence="1" type="ORF">SAMN05660653_00537</name>
</gene>
<proteinExistence type="predicted"/>
<reference evidence="1 2" key="1">
    <citation type="submission" date="2016-10" db="EMBL/GenBank/DDBJ databases">
        <authorList>
            <person name="de Groot N.N."/>
        </authorList>
    </citation>
    <scope>NUCLEOTIDE SEQUENCE [LARGE SCALE GENOMIC DNA]</scope>
    <source>
        <strain evidence="1 2">ASO4-2</strain>
    </source>
</reference>
<dbReference type="EMBL" id="FMXO01000003">
    <property type="protein sequence ID" value="SDB11453.1"/>
    <property type="molecule type" value="Genomic_DNA"/>
</dbReference>
<evidence type="ECO:0000313" key="2">
    <source>
        <dbReference type="Proteomes" id="UP000198771"/>
    </source>
</evidence>
<dbReference type="STRING" id="617002.SAMN05660653_00537"/>
<organism evidence="1 2">
    <name type="scientific">Desulfonatronum thiosulfatophilum</name>
    <dbReference type="NCBI Taxonomy" id="617002"/>
    <lineage>
        <taxon>Bacteria</taxon>
        <taxon>Pseudomonadati</taxon>
        <taxon>Thermodesulfobacteriota</taxon>
        <taxon>Desulfovibrionia</taxon>
        <taxon>Desulfovibrionales</taxon>
        <taxon>Desulfonatronaceae</taxon>
        <taxon>Desulfonatronum</taxon>
    </lineage>
</organism>
<sequence length="213" mass="24759">MDLVEILISSIGSAALLAALAWLSKSWIKARLENAIKHEYSLELESHKNELKEKTDKELLELKNKANIEFEKYKVRIGPYSEKQFERYNELWVKMVELKTGMNELWDHAEGSALKKFSRDLRDLVNTLEKSALLVEPEHYEELMESMNVFANYQIGKQSLINLRKSTGDRYVQGVTEQISELIERNEGNRMRLLRALDRLMDAMRRQINGGIG</sequence>